<dbReference type="Proteomes" id="UP000297855">
    <property type="component" value="Unassembled WGS sequence"/>
</dbReference>
<keyword evidence="4 6" id="KW-0472">Membrane</keyword>
<organism evidence="7 8">
    <name type="scientific">Leptospira fluminis</name>
    <dbReference type="NCBI Taxonomy" id="2484979"/>
    <lineage>
        <taxon>Bacteria</taxon>
        <taxon>Pseudomonadati</taxon>
        <taxon>Spirochaetota</taxon>
        <taxon>Spirochaetia</taxon>
        <taxon>Leptospirales</taxon>
        <taxon>Leptospiraceae</taxon>
        <taxon>Leptospira</taxon>
    </lineage>
</organism>
<dbReference type="Gene3D" id="1.20.1600.10">
    <property type="entry name" value="Outer membrane efflux proteins (OEP)"/>
    <property type="match status" value="1"/>
</dbReference>
<comment type="subcellular location">
    <subcellularLocation>
        <location evidence="1">Cell outer membrane</location>
    </subcellularLocation>
</comment>
<feature type="transmembrane region" description="Helical" evidence="6">
    <location>
        <begin position="12"/>
        <end position="33"/>
    </location>
</feature>
<evidence type="ECO:0000256" key="5">
    <source>
        <dbReference type="ARBA" id="ARBA00023237"/>
    </source>
</evidence>
<name>A0A4R9GQR4_9LEPT</name>
<evidence type="ECO:0000256" key="6">
    <source>
        <dbReference type="SAM" id="Phobius"/>
    </source>
</evidence>
<proteinExistence type="predicted"/>
<dbReference type="GO" id="GO:0009279">
    <property type="term" value="C:cell outer membrane"/>
    <property type="evidence" value="ECO:0007669"/>
    <property type="project" value="UniProtKB-SubCell"/>
</dbReference>
<dbReference type="InterPro" id="IPR051906">
    <property type="entry name" value="TolC-like"/>
</dbReference>
<dbReference type="SUPFAM" id="SSF56954">
    <property type="entry name" value="Outer membrane efflux proteins (OEP)"/>
    <property type="match status" value="1"/>
</dbReference>
<dbReference type="RefSeq" id="WP_135813082.1">
    <property type="nucleotide sequence ID" value="NZ_RQEV01000008.1"/>
</dbReference>
<gene>
    <name evidence="7" type="ORF">EHO61_07870</name>
</gene>
<keyword evidence="6" id="KW-1133">Transmembrane helix</keyword>
<evidence type="ECO:0000256" key="2">
    <source>
        <dbReference type="ARBA" id="ARBA00022452"/>
    </source>
</evidence>
<keyword evidence="8" id="KW-1185">Reference proteome</keyword>
<comment type="caution">
    <text evidence="7">The sequence shown here is derived from an EMBL/GenBank/DDBJ whole genome shotgun (WGS) entry which is preliminary data.</text>
</comment>
<keyword evidence="5" id="KW-0998">Cell outer membrane</keyword>
<evidence type="ECO:0000313" key="8">
    <source>
        <dbReference type="Proteomes" id="UP000297855"/>
    </source>
</evidence>
<reference evidence="7" key="1">
    <citation type="journal article" date="2019" name="PLoS Negl. Trop. Dis.">
        <title>Revisiting the worldwide diversity of Leptospira species in the environment.</title>
        <authorList>
            <person name="Vincent A.T."/>
            <person name="Schiettekatte O."/>
            <person name="Bourhy P."/>
            <person name="Veyrier F.J."/>
            <person name="Picardeau M."/>
        </authorList>
    </citation>
    <scope>NUCLEOTIDE SEQUENCE [LARGE SCALE GENOMIC DNA]</scope>
    <source>
        <strain evidence="7">SCS5</strain>
    </source>
</reference>
<protein>
    <submittedName>
        <fullName evidence="7">TolC family protein</fullName>
    </submittedName>
</protein>
<keyword evidence="3 6" id="KW-0812">Transmembrane</keyword>
<dbReference type="PANTHER" id="PTHR30026:SF20">
    <property type="entry name" value="OUTER MEMBRANE PROTEIN TOLC"/>
    <property type="match status" value="1"/>
</dbReference>
<dbReference type="GO" id="GO:0015562">
    <property type="term" value="F:efflux transmembrane transporter activity"/>
    <property type="evidence" value="ECO:0007669"/>
    <property type="project" value="InterPro"/>
</dbReference>
<accession>A0A4R9GQR4</accession>
<sequence>MNQRQKNSKRSSIGLAGRAFAYGTILILSQLGISAQTVTKQLKLSTEETVKRSLESNFNLQNLRFELVKSDSGFLKSESKYSWKIVSDNSFNQTILPFNQNNVFTGNKISNDTIKGGIEKTIRTTGTYFKLEAGNTRFDSNAFEDKSNPFTASFSGLGLPPLYTGFIRLTFSQDLLKNSFGLQSRNEEKILTKQGEIARNQVSQQISQAIVDALLDFWDYSIKLHSLKTYRKLQENVKDIRNLTMRKQSLGLSESFEVNQWNSLLAQADSQLETAIVQKDEAKRKLARNLRLDDNTELSEETDLLEDIPSKPDYAADLTVAYQKRADYQNALRQKEIAEVLLKNAKNDQLPSLTVSGYAASQAQTLVSPEKNYTDPADGVGSLKYKDYQTKVALSYPIFDKGVYAGRRDSEIGVKQANLQEQDIKNQVRDDVRTRIDSLEASYRIYKNSIITERESQNYYNGVLRSFRQGRMDAVSVKNALDTLVRDQLSLTQAKVNFNIDLMRYYIAKNTLLERFDLDVDKLLPNLQ</sequence>
<keyword evidence="2" id="KW-1134">Transmembrane beta strand</keyword>
<dbReference type="GO" id="GO:1990281">
    <property type="term" value="C:efflux pump complex"/>
    <property type="evidence" value="ECO:0007669"/>
    <property type="project" value="TreeGrafter"/>
</dbReference>
<dbReference type="PANTHER" id="PTHR30026">
    <property type="entry name" value="OUTER MEMBRANE PROTEIN TOLC"/>
    <property type="match status" value="1"/>
</dbReference>
<dbReference type="GO" id="GO:0015288">
    <property type="term" value="F:porin activity"/>
    <property type="evidence" value="ECO:0007669"/>
    <property type="project" value="TreeGrafter"/>
</dbReference>
<dbReference type="AlphaFoldDB" id="A0A4R9GQR4"/>
<dbReference type="OrthoDB" id="343093at2"/>
<evidence type="ECO:0000256" key="1">
    <source>
        <dbReference type="ARBA" id="ARBA00004442"/>
    </source>
</evidence>
<dbReference type="EMBL" id="RQEV01000008">
    <property type="protein sequence ID" value="TGK19380.1"/>
    <property type="molecule type" value="Genomic_DNA"/>
</dbReference>
<evidence type="ECO:0000256" key="4">
    <source>
        <dbReference type="ARBA" id="ARBA00023136"/>
    </source>
</evidence>
<evidence type="ECO:0000313" key="7">
    <source>
        <dbReference type="EMBL" id="TGK19380.1"/>
    </source>
</evidence>
<evidence type="ECO:0000256" key="3">
    <source>
        <dbReference type="ARBA" id="ARBA00022692"/>
    </source>
</evidence>